<sequence>MINHKIKHYPMNSQPVPRPEDFISPYFVEFLEFISRIYLDWNEKYEPRRFLRKTKSISKQAFPINYDYINWMAFWRGISYLYRMSLKKSLPFLKSSEIYFQNTDQLSYLALSEYLLGYLQMVKIKTEKGRSYLKKSKKICKDLGIWSLLDKIYFILGYVAMFQFVFDIAGKYLKKGKLISKGSGKHYDIALLKLDIWKGNLVSPFDYVEKIKGGLDIFPVQNRLLGWLYAEMGCIYFFLGSFNQAKIYFDKVKLTTLKSSDVISFIAIAVSAMIYYSYNLKQKKLKRS</sequence>
<gene>
    <name evidence="2" type="ORF">BSTOLATCC_MIC25257</name>
</gene>
<feature type="transmembrane region" description="Helical" evidence="1">
    <location>
        <begin position="152"/>
        <end position="173"/>
    </location>
</feature>
<feature type="transmembrane region" description="Helical" evidence="1">
    <location>
        <begin position="224"/>
        <end position="242"/>
    </location>
</feature>
<dbReference type="Gene3D" id="1.25.40.10">
    <property type="entry name" value="Tetratricopeptide repeat domain"/>
    <property type="match status" value="1"/>
</dbReference>
<keyword evidence="3" id="KW-1185">Reference proteome</keyword>
<dbReference type="Proteomes" id="UP001162131">
    <property type="component" value="Unassembled WGS sequence"/>
</dbReference>
<evidence type="ECO:0000313" key="3">
    <source>
        <dbReference type="Proteomes" id="UP001162131"/>
    </source>
</evidence>
<dbReference type="EMBL" id="CAJZBQ010000024">
    <property type="protein sequence ID" value="CAG9320017.1"/>
    <property type="molecule type" value="Genomic_DNA"/>
</dbReference>
<keyword evidence="1" id="KW-0472">Membrane</keyword>
<proteinExistence type="predicted"/>
<keyword evidence="1" id="KW-1133">Transmembrane helix</keyword>
<feature type="transmembrane region" description="Helical" evidence="1">
    <location>
        <begin position="262"/>
        <end position="278"/>
    </location>
</feature>
<evidence type="ECO:0000256" key="1">
    <source>
        <dbReference type="SAM" id="Phobius"/>
    </source>
</evidence>
<dbReference type="AlphaFoldDB" id="A0AAU9IWF1"/>
<protein>
    <submittedName>
        <fullName evidence="2">Uncharacterized protein</fullName>
    </submittedName>
</protein>
<organism evidence="2 3">
    <name type="scientific">Blepharisma stoltei</name>
    <dbReference type="NCBI Taxonomy" id="1481888"/>
    <lineage>
        <taxon>Eukaryota</taxon>
        <taxon>Sar</taxon>
        <taxon>Alveolata</taxon>
        <taxon>Ciliophora</taxon>
        <taxon>Postciliodesmatophora</taxon>
        <taxon>Heterotrichea</taxon>
        <taxon>Heterotrichida</taxon>
        <taxon>Blepharismidae</taxon>
        <taxon>Blepharisma</taxon>
    </lineage>
</organism>
<evidence type="ECO:0000313" key="2">
    <source>
        <dbReference type="EMBL" id="CAG9320017.1"/>
    </source>
</evidence>
<keyword evidence="1" id="KW-0812">Transmembrane</keyword>
<reference evidence="2" key="1">
    <citation type="submission" date="2021-09" db="EMBL/GenBank/DDBJ databases">
        <authorList>
            <consortium name="AG Swart"/>
            <person name="Singh M."/>
            <person name="Singh A."/>
            <person name="Seah K."/>
            <person name="Emmerich C."/>
        </authorList>
    </citation>
    <scope>NUCLEOTIDE SEQUENCE</scope>
    <source>
        <strain evidence="2">ATCC30299</strain>
    </source>
</reference>
<name>A0AAU9IWF1_9CILI</name>
<comment type="caution">
    <text evidence="2">The sequence shown here is derived from an EMBL/GenBank/DDBJ whole genome shotgun (WGS) entry which is preliminary data.</text>
</comment>
<dbReference type="InterPro" id="IPR011990">
    <property type="entry name" value="TPR-like_helical_dom_sf"/>
</dbReference>
<accession>A0AAU9IWF1</accession>